<sequence length="576" mass="63973">MPASLRSTTGCRLCKTRRKKCDESKPECLRCVASGKSCNYEYVVENSGRGGNRVKRTKPGPRTTSEGPAVASRNISACLTGGSLASSSTPPISEQSNLLGSGGDDIYESNRVVSHRGATPLSLPSASLVHPWQLLSGPNPTSPSPIDTVSTTTSPTLQEPMILLDEDEDSDPEGIRPLICTILTVDKNVKDNTLPFVLHCYSRWAIARVFEPLKIAHAMREQIVAQFSSENTRTRTILIANVMDMFARNLVIDGARQFIVDQLVSDGRQSGSSFMATSPSASMLDRHNATRTLDSMLEVFSLQIFTQSLADCIQSLDYAAPIFRRACPEPPGQPVNLANLVLESNISLQYFANLDIIHSVTTGRPTYFQYEVPFSLQLCEQAYWLQEGYSLQWQLGFPVQFVLLFAFIGSLCETPGASNNPELIAWIETNLSQIQIAIDVSGDPLLRIGRMVVQECWRFAVLIYLYMTLCKADAHDPRVMRAQKGFMRLVRGVKPRRNPDAHLSPPMVVAGVVSIEERDRETLRQRILGVQEFTEQGTVGNDYMLELEEVWARTRNEGRPAVWSDLRMACFQVTGR</sequence>
<organism evidence="5 6">
    <name type="scientific">Rhizoctonia solani</name>
    <dbReference type="NCBI Taxonomy" id="456999"/>
    <lineage>
        <taxon>Eukaryota</taxon>
        <taxon>Fungi</taxon>
        <taxon>Dikarya</taxon>
        <taxon>Basidiomycota</taxon>
        <taxon>Agaricomycotina</taxon>
        <taxon>Agaricomycetes</taxon>
        <taxon>Cantharellales</taxon>
        <taxon>Ceratobasidiaceae</taxon>
        <taxon>Rhizoctonia</taxon>
    </lineage>
</organism>
<evidence type="ECO:0000256" key="2">
    <source>
        <dbReference type="ARBA" id="ARBA00023242"/>
    </source>
</evidence>
<dbReference type="GO" id="GO:0005634">
    <property type="term" value="C:nucleus"/>
    <property type="evidence" value="ECO:0007669"/>
    <property type="project" value="UniProtKB-SubCell"/>
</dbReference>
<dbReference type="PROSITE" id="PS00463">
    <property type="entry name" value="ZN2_CY6_FUNGAL_1"/>
    <property type="match status" value="1"/>
</dbReference>
<dbReference type="InterPro" id="IPR001138">
    <property type="entry name" value="Zn2Cys6_DnaBD"/>
</dbReference>
<dbReference type="GO" id="GO:0008270">
    <property type="term" value="F:zinc ion binding"/>
    <property type="evidence" value="ECO:0007669"/>
    <property type="project" value="InterPro"/>
</dbReference>
<dbReference type="SMART" id="SM00066">
    <property type="entry name" value="GAL4"/>
    <property type="match status" value="1"/>
</dbReference>
<dbReference type="PANTHER" id="PTHR37534:SF46">
    <property type="entry name" value="ZN(II)2CYS6 TRANSCRIPTION FACTOR (EUROFUNG)"/>
    <property type="match status" value="1"/>
</dbReference>
<dbReference type="SUPFAM" id="SSF57701">
    <property type="entry name" value="Zn2/Cys6 DNA-binding domain"/>
    <property type="match status" value="1"/>
</dbReference>
<protein>
    <recommendedName>
        <fullName evidence="4">Zn(2)-C6 fungal-type domain-containing protein</fullName>
    </recommendedName>
</protein>
<comment type="subcellular location">
    <subcellularLocation>
        <location evidence="1">Nucleus</location>
    </subcellularLocation>
</comment>
<feature type="region of interest" description="Disordered" evidence="3">
    <location>
        <begin position="82"/>
        <end position="101"/>
    </location>
</feature>
<dbReference type="InterPro" id="IPR036864">
    <property type="entry name" value="Zn2-C6_fun-type_DNA-bd_sf"/>
</dbReference>
<dbReference type="InterPro" id="IPR021858">
    <property type="entry name" value="Fun_TF"/>
</dbReference>
<dbReference type="PROSITE" id="PS50048">
    <property type="entry name" value="ZN2_CY6_FUNGAL_2"/>
    <property type="match status" value="1"/>
</dbReference>
<evidence type="ECO:0000259" key="4">
    <source>
        <dbReference type="PROSITE" id="PS50048"/>
    </source>
</evidence>
<dbReference type="CDD" id="cd00067">
    <property type="entry name" value="GAL4"/>
    <property type="match status" value="1"/>
</dbReference>
<feature type="region of interest" description="Disordered" evidence="3">
    <location>
        <begin position="48"/>
        <end position="72"/>
    </location>
</feature>
<proteinExistence type="predicted"/>
<dbReference type="Gene3D" id="4.10.240.10">
    <property type="entry name" value="Zn(2)-C6 fungal-type DNA-binding domain"/>
    <property type="match status" value="1"/>
</dbReference>
<accession>A0A8H2X2H2</accession>
<evidence type="ECO:0000313" key="6">
    <source>
        <dbReference type="Proteomes" id="UP000663841"/>
    </source>
</evidence>
<dbReference type="Pfam" id="PF11951">
    <property type="entry name" value="Fungal_trans_2"/>
    <property type="match status" value="1"/>
</dbReference>
<dbReference type="Pfam" id="PF00172">
    <property type="entry name" value="Zn_clus"/>
    <property type="match status" value="1"/>
</dbReference>
<comment type="caution">
    <text evidence="5">The sequence shown here is derived from an EMBL/GenBank/DDBJ whole genome shotgun (WGS) entry which is preliminary data.</text>
</comment>
<dbReference type="Proteomes" id="UP000663841">
    <property type="component" value="Unassembled WGS sequence"/>
</dbReference>
<feature type="domain" description="Zn(2)-C6 fungal-type" evidence="4">
    <location>
        <begin position="10"/>
        <end position="40"/>
    </location>
</feature>
<dbReference type="EMBL" id="CAJMWW010000064">
    <property type="protein sequence ID" value="CAE6411847.1"/>
    <property type="molecule type" value="Genomic_DNA"/>
</dbReference>
<feature type="compositionally biased region" description="Polar residues" evidence="3">
    <location>
        <begin position="82"/>
        <end position="99"/>
    </location>
</feature>
<dbReference type="GO" id="GO:0000981">
    <property type="term" value="F:DNA-binding transcription factor activity, RNA polymerase II-specific"/>
    <property type="evidence" value="ECO:0007669"/>
    <property type="project" value="InterPro"/>
</dbReference>
<gene>
    <name evidence="5" type="ORF">RDB_LOCUS24335</name>
</gene>
<dbReference type="AlphaFoldDB" id="A0A8H2X2H2"/>
<evidence type="ECO:0000256" key="1">
    <source>
        <dbReference type="ARBA" id="ARBA00004123"/>
    </source>
</evidence>
<reference evidence="5" key="1">
    <citation type="submission" date="2021-01" db="EMBL/GenBank/DDBJ databases">
        <authorList>
            <person name="Kaushik A."/>
        </authorList>
    </citation>
    <scope>NUCLEOTIDE SEQUENCE</scope>
    <source>
        <strain evidence="5">AG3-T5</strain>
    </source>
</reference>
<keyword evidence="2" id="KW-0539">Nucleus</keyword>
<evidence type="ECO:0000313" key="5">
    <source>
        <dbReference type="EMBL" id="CAE6411847.1"/>
    </source>
</evidence>
<dbReference type="PANTHER" id="PTHR37534">
    <property type="entry name" value="TRANSCRIPTIONAL ACTIVATOR PROTEIN UGA3"/>
    <property type="match status" value="1"/>
</dbReference>
<name>A0A8H2X2H2_9AGAM</name>
<evidence type="ECO:0000256" key="3">
    <source>
        <dbReference type="SAM" id="MobiDB-lite"/>
    </source>
</evidence>